<dbReference type="EMBL" id="FPHP01000002">
    <property type="protein sequence ID" value="SFV74696.1"/>
    <property type="molecule type" value="Genomic_DNA"/>
</dbReference>
<dbReference type="PROSITE" id="PS00018">
    <property type="entry name" value="EF_HAND_1"/>
    <property type="match status" value="1"/>
</dbReference>
<name>A0A1W1D2R6_9ZZZZ</name>
<accession>A0A1W1D2R6</accession>
<protein>
    <recommendedName>
        <fullName evidence="1">EF-hand domain-containing protein</fullName>
    </recommendedName>
</protein>
<dbReference type="AlphaFoldDB" id="A0A1W1D2R6"/>
<dbReference type="PANTHER" id="PTHR41775">
    <property type="entry name" value="SECRETED PROTEIN-RELATED"/>
    <property type="match status" value="1"/>
</dbReference>
<dbReference type="InterPro" id="IPR018247">
    <property type="entry name" value="EF_Hand_1_Ca_BS"/>
</dbReference>
<dbReference type="InterPro" id="IPR008757">
    <property type="entry name" value="Peptidase_M6-like_domain"/>
</dbReference>
<feature type="domain" description="EF-hand" evidence="1">
    <location>
        <begin position="141"/>
        <end position="167"/>
    </location>
</feature>
<dbReference type="InterPro" id="IPR002048">
    <property type="entry name" value="EF_hand_dom"/>
</dbReference>
<dbReference type="GO" id="GO:0008233">
    <property type="term" value="F:peptidase activity"/>
    <property type="evidence" value="ECO:0007669"/>
    <property type="project" value="InterPro"/>
</dbReference>
<dbReference type="PANTHER" id="PTHR41775:SF1">
    <property type="entry name" value="PEPTIDASE M6-LIKE DOMAIN-CONTAINING PROTEIN"/>
    <property type="match status" value="1"/>
</dbReference>
<proteinExistence type="predicted"/>
<dbReference type="PROSITE" id="PS51257">
    <property type="entry name" value="PROKAR_LIPOPROTEIN"/>
    <property type="match status" value="1"/>
</dbReference>
<reference evidence="2" key="1">
    <citation type="submission" date="2016-10" db="EMBL/GenBank/DDBJ databases">
        <authorList>
            <person name="de Groot N.N."/>
        </authorList>
    </citation>
    <scope>NUCLEOTIDE SEQUENCE</scope>
</reference>
<dbReference type="NCBIfam" id="TIGR03296">
    <property type="entry name" value="M6dom_TIGR03296"/>
    <property type="match status" value="1"/>
</dbReference>
<sequence length="428" mass="47635">MKIGIFVMILFFLSGCFEEKTQATQQKNASSIYKIPKSSVAMLGVLVSYKDKKIVYSDEVWSKKLFGFEEGDLNSYYMQASAGKFAFKEVSEQSNRENDGIISVVLDQNHPNLDIDSASYEDIVYPSLQDALQKIDKYIDFSNYDFDANGYISANELIIVFIIAGYEDAYEGYHINYGTWAHQNCIDNSSHLITLDGVTLMGCQNNGNFALFGELHNQNNPHMATIGIIAHELGHATFNLPDLYNTTNPNEGGIGYFGLMGSGIWARKNASEYAGQTPTHFCAWSKMYNGWITPVTEKDTQTSLYETASDEYNIIKIPISQTSYYLLENRNDSGYDSGLHALEGNFQGGMALWKIDETKLTAGHILQNDVNSNTQAQGVTLIEAVKGDIDQGGGGNANALFYEGNKNYFQTLITDISKPNRIMSLNVH</sequence>
<gene>
    <name evidence="2" type="ORF">MNB_SM-3-587</name>
</gene>
<evidence type="ECO:0000313" key="2">
    <source>
        <dbReference type="EMBL" id="SFV74696.1"/>
    </source>
</evidence>
<dbReference type="GO" id="GO:0005509">
    <property type="term" value="F:calcium ion binding"/>
    <property type="evidence" value="ECO:0007669"/>
    <property type="project" value="InterPro"/>
</dbReference>
<evidence type="ECO:0000259" key="1">
    <source>
        <dbReference type="PROSITE" id="PS50222"/>
    </source>
</evidence>
<dbReference type="GO" id="GO:0006508">
    <property type="term" value="P:proteolysis"/>
    <property type="evidence" value="ECO:0007669"/>
    <property type="project" value="InterPro"/>
</dbReference>
<dbReference type="PROSITE" id="PS50222">
    <property type="entry name" value="EF_HAND_2"/>
    <property type="match status" value="1"/>
</dbReference>
<organism evidence="2">
    <name type="scientific">hydrothermal vent metagenome</name>
    <dbReference type="NCBI Taxonomy" id="652676"/>
    <lineage>
        <taxon>unclassified sequences</taxon>
        <taxon>metagenomes</taxon>
        <taxon>ecological metagenomes</taxon>
    </lineage>
</organism>
<dbReference type="Pfam" id="PF05547">
    <property type="entry name" value="Peptidase_M6"/>
    <property type="match status" value="1"/>
</dbReference>